<evidence type="ECO:0000259" key="1">
    <source>
        <dbReference type="Pfam" id="PF18511"/>
    </source>
</evidence>
<evidence type="ECO:0000259" key="2">
    <source>
        <dbReference type="Pfam" id="PF18791"/>
    </source>
</evidence>
<evidence type="ECO:0000313" key="3">
    <source>
        <dbReference type="EMBL" id="PKU77124.1"/>
    </source>
</evidence>
<name>A0A2I0WN88_9ASPA</name>
<gene>
    <name evidence="3" type="primary">COI1</name>
    <name evidence="3" type="ORF">MA16_Dca001730</name>
</gene>
<dbReference type="GO" id="GO:0031146">
    <property type="term" value="P:SCF-dependent proteasomal ubiquitin-dependent protein catabolic process"/>
    <property type="evidence" value="ECO:0007669"/>
    <property type="project" value="TreeGrafter"/>
</dbReference>
<dbReference type="Proteomes" id="UP000233837">
    <property type="component" value="Unassembled WGS sequence"/>
</dbReference>
<dbReference type="PANTHER" id="PTHR16134">
    <property type="entry name" value="F-BOX/TPR REPEAT PROTEIN POF3"/>
    <property type="match status" value="1"/>
</dbReference>
<dbReference type="InterPro" id="IPR041101">
    <property type="entry name" value="Transp_inhibit"/>
</dbReference>
<organism evidence="3 4">
    <name type="scientific">Dendrobium catenatum</name>
    <dbReference type="NCBI Taxonomy" id="906689"/>
    <lineage>
        <taxon>Eukaryota</taxon>
        <taxon>Viridiplantae</taxon>
        <taxon>Streptophyta</taxon>
        <taxon>Embryophyta</taxon>
        <taxon>Tracheophyta</taxon>
        <taxon>Spermatophyta</taxon>
        <taxon>Magnoliopsida</taxon>
        <taxon>Liliopsida</taxon>
        <taxon>Asparagales</taxon>
        <taxon>Orchidaceae</taxon>
        <taxon>Epidendroideae</taxon>
        <taxon>Malaxideae</taxon>
        <taxon>Dendrobiinae</taxon>
        <taxon>Dendrobium</taxon>
    </lineage>
</organism>
<dbReference type="InterPro" id="IPR041567">
    <property type="entry name" value="COI1_F-box"/>
</dbReference>
<dbReference type="EMBL" id="KZ502537">
    <property type="protein sequence ID" value="PKU77124.1"/>
    <property type="molecule type" value="Genomic_DNA"/>
</dbReference>
<dbReference type="Pfam" id="PF18791">
    <property type="entry name" value="Transp_inhibit"/>
    <property type="match status" value="1"/>
</dbReference>
<dbReference type="OrthoDB" id="550575at2759"/>
<sequence length="586" mass="66195">MENRELKRVFSLGMWDLALECVMDYIHDPCDRAAISLVCKKWHRIDCLTRKHVTIAVCYSTTPQRLYKRFPGVESLKVKGKPRAAMFFNLIPEDWGGYAGPWINEAALNFTCLKSLHFRRMIVKDADIDILVRARSHTLQSLMLDKCSGFSTDGLLFIANSCRSLRTLFLDESSIFEKNGDWLHHLAMNNSALETLSFYNTELQVSWKDLALIAKNCQSLVSLKISECDISDLVGVLDMATGLEEFGGGSFDGQAGDDNKYSKISFPRKLRSLGLSYLGMDEMHIIFPVAAALKKLDLQYTFLSTEDHCQLIQRCPNLEVLEVRDVIGDKGLQVVGKTCTKLRRLRIERGEDELGLEDEHGKVSHIGLLAVAQGCLELEYLAVYVSDIKNSALESFGTNSKNLRDFRLVLLEREQRITELPLDNGILALLRGCTKLRRFSLYLRPGGLTDVGLGYLGQYSNNIKWMLLGHVGESDEGLLRFARGCPKVQKLELRGCCFSERALALVVLQLPSLRYIWVQGYVMSSNGEDLMIMDRPFWNIELIPRRQEGGENNGDQVTVHPAQILAYYSIAGRRTDYPSSIIPLLQ</sequence>
<dbReference type="Pfam" id="PF18511">
    <property type="entry name" value="F-box_5"/>
    <property type="match status" value="1"/>
</dbReference>
<feature type="domain" description="Transport inhibitor response 1" evidence="2">
    <location>
        <begin position="71"/>
        <end position="118"/>
    </location>
</feature>
<evidence type="ECO:0000313" key="4">
    <source>
        <dbReference type="Proteomes" id="UP000233837"/>
    </source>
</evidence>
<keyword evidence="4" id="KW-1185">Reference proteome</keyword>
<dbReference type="SUPFAM" id="SSF52047">
    <property type="entry name" value="RNI-like"/>
    <property type="match status" value="2"/>
</dbReference>
<protein>
    <submittedName>
        <fullName evidence="3">Coronatine-insensitive protein 1</fullName>
    </submittedName>
</protein>
<dbReference type="AlphaFoldDB" id="A0A2I0WN88"/>
<dbReference type="Gene3D" id="1.20.1280.50">
    <property type="match status" value="1"/>
</dbReference>
<dbReference type="InterPro" id="IPR032675">
    <property type="entry name" value="LRR_dom_sf"/>
</dbReference>
<dbReference type="STRING" id="906689.A0A2I0WN88"/>
<accession>A0A2I0WN88</accession>
<dbReference type="GO" id="GO:0019005">
    <property type="term" value="C:SCF ubiquitin ligase complex"/>
    <property type="evidence" value="ECO:0007669"/>
    <property type="project" value="TreeGrafter"/>
</dbReference>
<dbReference type="CDD" id="cd22159">
    <property type="entry name" value="F-box_AtTIR1-like"/>
    <property type="match status" value="1"/>
</dbReference>
<dbReference type="Gene3D" id="3.80.10.10">
    <property type="entry name" value="Ribonuclease Inhibitor"/>
    <property type="match status" value="1"/>
</dbReference>
<dbReference type="FunFam" id="3.80.10.10:FF:000124">
    <property type="entry name" value="Coronatine-insensitive protein 1"/>
    <property type="match status" value="1"/>
</dbReference>
<proteinExistence type="predicted"/>
<feature type="domain" description="COI1 F-box" evidence="1">
    <location>
        <begin position="13"/>
        <end position="52"/>
    </location>
</feature>
<reference evidence="3 4" key="2">
    <citation type="journal article" date="2017" name="Nature">
        <title>The Apostasia genome and the evolution of orchids.</title>
        <authorList>
            <person name="Zhang G.Q."/>
            <person name="Liu K.W."/>
            <person name="Li Z."/>
            <person name="Lohaus R."/>
            <person name="Hsiao Y.Y."/>
            <person name="Niu S.C."/>
            <person name="Wang J.Y."/>
            <person name="Lin Y.C."/>
            <person name="Xu Q."/>
            <person name="Chen L.J."/>
            <person name="Yoshida K."/>
            <person name="Fujiwara S."/>
            <person name="Wang Z.W."/>
            <person name="Zhang Y.Q."/>
            <person name="Mitsuda N."/>
            <person name="Wang M."/>
            <person name="Liu G.H."/>
            <person name="Pecoraro L."/>
            <person name="Huang H.X."/>
            <person name="Xiao X.J."/>
            <person name="Lin M."/>
            <person name="Wu X.Y."/>
            <person name="Wu W.L."/>
            <person name="Chen Y.Y."/>
            <person name="Chang S.B."/>
            <person name="Sakamoto S."/>
            <person name="Ohme-Takagi M."/>
            <person name="Yagi M."/>
            <person name="Zeng S.J."/>
            <person name="Shen C.Y."/>
            <person name="Yeh C.M."/>
            <person name="Luo Y.B."/>
            <person name="Tsai W.C."/>
            <person name="Van de Peer Y."/>
            <person name="Liu Z.J."/>
        </authorList>
    </citation>
    <scope>NUCLEOTIDE SEQUENCE [LARGE SCALE GENOMIC DNA]</scope>
    <source>
        <tissue evidence="3">The whole plant</tissue>
    </source>
</reference>
<reference evidence="3 4" key="1">
    <citation type="journal article" date="2016" name="Sci. Rep.">
        <title>The Dendrobium catenatum Lindl. genome sequence provides insights into polysaccharide synthase, floral development and adaptive evolution.</title>
        <authorList>
            <person name="Zhang G.Q."/>
            <person name="Xu Q."/>
            <person name="Bian C."/>
            <person name="Tsai W.C."/>
            <person name="Yeh C.M."/>
            <person name="Liu K.W."/>
            <person name="Yoshida K."/>
            <person name="Zhang L.S."/>
            <person name="Chang S.B."/>
            <person name="Chen F."/>
            <person name="Shi Y."/>
            <person name="Su Y.Y."/>
            <person name="Zhang Y.Q."/>
            <person name="Chen L.J."/>
            <person name="Yin Y."/>
            <person name="Lin M."/>
            <person name="Huang H."/>
            <person name="Deng H."/>
            <person name="Wang Z.W."/>
            <person name="Zhu S.L."/>
            <person name="Zhao X."/>
            <person name="Deng C."/>
            <person name="Niu S.C."/>
            <person name="Huang J."/>
            <person name="Wang M."/>
            <person name="Liu G.H."/>
            <person name="Yang H.J."/>
            <person name="Xiao X.J."/>
            <person name="Hsiao Y.Y."/>
            <person name="Wu W.L."/>
            <person name="Chen Y.Y."/>
            <person name="Mitsuda N."/>
            <person name="Ohme-Takagi M."/>
            <person name="Luo Y.B."/>
            <person name="Van de Peer Y."/>
            <person name="Liu Z.J."/>
        </authorList>
    </citation>
    <scope>NUCLEOTIDE SEQUENCE [LARGE SCALE GENOMIC DNA]</scope>
    <source>
        <tissue evidence="3">The whole plant</tissue>
    </source>
</reference>
<dbReference type="SMR" id="A0A2I0WN88"/>
<dbReference type="PANTHER" id="PTHR16134:SF43">
    <property type="entry name" value="CORONATINE-INSENSITIVE PROTEIN 1"/>
    <property type="match status" value="1"/>
</dbReference>